<dbReference type="PANTHER" id="PTHR45453">
    <property type="entry name" value="PHOSPHATE REGULON SENSOR PROTEIN PHOR"/>
    <property type="match status" value="1"/>
</dbReference>
<comment type="catalytic activity">
    <reaction evidence="1">
        <text>ATP + protein L-histidine = ADP + protein N-phospho-L-histidine.</text>
        <dbReference type="EC" id="2.7.13.3"/>
    </reaction>
</comment>
<dbReference type="EC" id="2.7.13.3" evidence="3"/>
<dbReference type="AlphaFoldDB" id="A0A9D2I5S8"/>
<evidence type="ECO:0000259" key="9">
    <source>
        <dbReference type="PROSITE" id="PS50109"/>
    </source>
</evidence>
<keyword evidence="8" id="KW-1133">Transmembrane helix</keyword>
<dbReference type="InterPro" id="IPR003661">
    <property type="entry name" value="HisK_dim/P_dom"/>
</dbReference>
<proteinExistence type="predicted"/>
<dbReference type="GO" id="GO:0016036">
    <property type="term" value="P:cellular response to phosphate starvation"/>
    <property type="evidence" value="ECO:0007669"/>
    <property type="project" value="TreeGrafter"/>
</dbReference>
<evidence type="ECO:0000256" key="8">
    <source>
        <dbReference type="SAM" id="Phobius"/>
    </source>
</evidence>
<dbReference type="Gene3D" id="3.30.565.10">
    <property type="entry name" value="Histidine kinase-like ATPase, C-terminal domain"/>
    <property type="match status" value="1"/>
</dbReference>
<keyword evidence="6 10" id="KW-0418">Kinase</keyword>
<evidence type="ECO:0000256" key="2">
    <source>
        <dbReference type="ARBA" id="ARBA00004370"/>
    </source>
</evidence>
<dbReference type="InterPro" id="IPR005467">
    <property type="entry name" value="His_kinase_dom"/>
</dbReference>
<keyword evidence="5" id="KW-0808">Transferase</keyword>
<organism evidence="10 11">
    <name type="scientific">Candidatus Eisenbergiella merdipullorum</name>
    <dbReference type="NCBI Taxonomy" id="2838553"/>
    <lineage>
        <taxon>Bacteria</taxon>
        <taxon>Bacillati</taxon>
        <taxon>Bacillota</taxon>
        <taxon>Clostridia</taxon>
        <taxon>Lachnospirales</taxon>
        <taxon>Lachnospiraceae</taxon>
        <taxon>Eisenbergiella</taxon>
    </lineage>
</organism>
<evidence type="ECO:0000313" key="11">
    <source>
        <dbReference type="Proteomes" id="UP000886858"/>
    </source>
</evidence>
<keyword evidence="8" id="KW-0812">Transmembrane</keyword>
<reference evidence="10" key="2">
    <citation type="submission" date="2021-04" db="EMBL/GenBank/DDBJ databases">
        <authorList>
            <person name="Gilroy R."/>
        </authorList>
    </citation>
    <scope>NUCLEOTIDE SEQUENCE</scope>
    <source>
        <strain evidence="10">CHK179-7159</strain>
    </source>
</reference>
<dbReference type="PRINTS" id="PR00344">
    <property type="entry name" value="BCTRLSENSOR"/>
</dbReference>
<dbReference type="InterPro" id="IPR036097">
    <property type="entry name" value="HisK_dim/P_sf"/>
</dbReference>
<sequence>MSIFRDKQIKAFSLFILLYAVLILTGAAFLCKDQISAARSMYLEHDTAIVSSLLEQGVSKEVIANALSSTETNDAGKNLLDFLGIGKNTAGNLLPHFSQFQQDLVVTAFFSCIGLIAVLSAGVLVFLYRRNRLYQQAEEIADGYMNNDYSRHLPQNGEGEIFRLFSSIEQLAAMLQSKNDAEHRTKEFLKSTISDISHQLKTPLAALEMYQEIIETEPDNVDTVREFSQKTGTALKRMEQLIQSLLKITRLDTGNIVFEEKACSVKELVKNAVSELTTRAAQENKQIVAEGDQAMQIVCDMDWTGEAIGNLVKNALDHTEPGGVIRITWENTPLMLRIIVSDNGSGITPEDIHHIFKRFYRSRHSDTPGIGLGLPLAKSIIEGQGGFISVQSVLHEGTSFTISFLTKP</sequence>
<dbReference type="InterPro" id="IPR003594">
    <property type="entry name" value="HATPase_dom"/>
</dbReference>
<dbReference type="PROSITE" id="PS50109">
    <property type="entry name" value="HIS_KIN"/>
    <property type="match status" value="1"/>
</dbReference>
<comment type="subcellular location">
    <subcellularLocation>
        <location evidence="2">Membrane</location>
    </subcellularLocation>
</comment>
<dbReference type="Proteomes" id="UP000886858">
    <property type="component" value="Unassembled WGS sequence"/>
</dbReference>
<dbReference type="GO" id="GO:0005886">
    <property type="term" value="C:plasma membrane"/>
    <property type="evidence" value="ECO:0007669"/>
    <property type="project" value="TreeGrafter"/>
</dbReference>
<name>A0A9D2I5S8_9FIRM</name>
<evidence type="ECO:0000256" key="1">
    <source>
        <dbReference type="ARBA" id="ARBA00000085"/>
    </source>
</evidence>
<feature type="domain" description="Histidine kinase" evidence="9">
    <location>
        <begin position="195"/>
        <end position="408"/>
    </location>
</feature>
<dbReference type="InterPro" id="IPR004358">
    <property type="entry name" value="Sig_transdc_His_kin-like_C"/>
</dbReference>
<comment type="caution">
    <text evidence="10">The sequence shown here is derived from an EMBL/GenBank/DDBJ whole genome shotgun (WGS) entry which is preliminary data.</text>
</comment>
<evidence type="ECO:0000256" key="6">
    <source>
        <dbReference type="ARBA" id="ARBA00022777"/>
    </source>
</evidence>
<evidence type="ECO:0000313" key="10">
    <source>
        <dbReference type="EMBL" id="HJA93455.1"/>
    </source>
</evidence>
<dbReference type="Pfam" id="PF02518">
    <property type="entry name" value="HATPase_c"/>
    <property type="match status" value="1"/>
</dbReference>
<keyword evidence="8" id="KW-0472">Membrane</keyword>
<dbReference type="SMART" id="SM00388">
    <property type="entry name" value="HisKA"/>
    <property type="match status" value="1"/>
</dbReference>
<dbReference type="PANTHER" id="PTHR45453:SF1">
    <property type="entry name" value="PHOSPHATE REGULON SENSOR PROTEIN PHOR"/>
    <property type="match status" value="1"/>
</dbReference>
<dbReference type="SMART" id="SM00387">
    <property type="entry name" value="HATPase_c"/>
    <property type="match status" value="1"/>
</dbReference>
<dbReference type="Pfam" id="PF00512">
    <property type="entry name" value="HisKA"/>
    <property type="match status" value="1"/>
</dbReference>
<dbReference type="CDD" id="cd00082">
    <property type="entry name" value="HisKA"/>
    <property type="match status" value="1"/>
</dbReference>
<evidence type="ECO:0000256" key="5">
    <source>
        <dbReference type="ARBA" id="ARBA00022679"/>
    </source>
</evidence>
<dbReference type="SUPFAM" id="SSF47384">
    <property type="entry name" value="Homodimeric domain of signal transducing histidine kinase"/>
    <property type="match status" value="1"/>
</dbReference>
<keyword evidence="4" id="KW-0597">Phosphoprotein</keyword>
<evidence type="ECO:0000256" key="4">
    <source>
        <dbReference type="ARBA" id="ARBA00022553"/>
    </source>
</evidence>
<keyword evidence="7" id="KW-0902">Two-component regulatory system</keyword>
<evidence type="ECO:0000256" key="3">
    <source>
        <dbReference type="ARBA" id="ARBA00012438"/>
    </source>
</evidence>
<dbReference type="CDD" id="cd00075">
    <property type="entry name" value="HATPase"/>
    <property type="match status" value="1"/>
</dbReference>
<dbReference type="Gene3D" id="1.10.287.130">
    <property type="match status" value="1"/>
</dbReference>
<feature type="transmembrane region" description="Helical" evidence="8">
    <location>
        <begin position="104"/>
        <end position="128"/>
    </location>
</feature>
<protein>
    <recommendedName>
        <fullName evidence="3">histidine kinase</fullName>
        <ecNumber evidence="3">2.7.13.3</ecNumber>
    </recommendedName>
</protein>
<feature type="transmembrane region" description="Helical" evidence="8">
    <location>
        <begin position="12"/>
        <end position="30"/>
    </location>
</feature>
<reference evidence="10" key="1">
    <citation type="journal article" date="2021" name="PeerJ">
        <title>Extensive microbial diversity within the chicken gut microbiome revealed by metagenomics and culture.</title>
        <authorList>
            <person name="Gilroy R."/>
            <person name="Ravi A."/>
            <person name="Getino M."/>
            <person name="Pursley I."/>
            <person name="Horton D.L."/>
            <person name="Alikhan N.F."/>
            <person name="Baker D."/>
            <person name="Gharbi K."/>
            <person name="Hall N."/>
            <person name="Watson M."/>
            <person name="Adriaenssens E.M."/>
            <person name="Foster-Nyarko E."/>
            <person name="Jarju S."/>
            <person name="Secka A."/>
            <person name="Antonio M."/>
            <person name="Oren A."/>
            <person name="Chaudhuri R.R."/>
            <person name="La Ragione R."/>
            <person name="Hildebrand F."/>
            <person name="Pallen M.J."/>
        </authorList>
    </citation>
    <scope>NUCLEOTIDE SEQUENCE</scope>
    <source>
        <strain evidence="10">CHK179-7159</strain>
    </source>
</reference>
<dbReference type="GO" id="GO:0000155">
    <property type="term" value="F:phosphorelay sensor kinase activity"/>
    <property type="evidence" value="ECO:0007669"/>
    <property type="project" value="InterPro"/>
</dbReference>
<dbReference type="InterPro" id="IPR050351">
    <property type="entry name" value="BphY/WalK/GraS-like"/>
</dbReference>
<dbReference type="EMBL" id="DWYY01000111">
    <property type="protein sequence ID" value="HJA93455.1"/>
    <property type="molecule type" value="Genomic_DNA"/>
</dbReference>
<dbReference type="SUPFAM" id="SSF55874">
    <property type="entry name" value="ATPase domain of HSP90 chaperone/DNA topoisomerase II/histidine kinase"/>
    <property type="match status" value="1"/>
</dbReference>
<gene>
    <name evidence="10" type="ORF">H9717_10145</name>
</gene>
<evidence type="ECO:0000256" key="7">
    <source>
        <dbReference type="ARBA" id="ARBA00023012"/>
    </source>
</evidence>
<dbReference type="InterPro" id="IPR036890">
    <property type="entry name" value="HATPase_C_sf"/>
</dbReference>
<accession>A0A9D2I5S8</accession>
<dbReference type="GO" id="GO:0004721">
    <property type="term" value="F:phosphoprotein phosphatase activity"/>
    <property type="evidence" value="ECO:0007669"/>
    <property type="project" value="TreeGrafter"/>
</dbReference>